<organism evidence="5 6">
    <name type="scientific">Sinorhizobium americanum</name>
    <dbReference type="NCBI Taxonomy" id="194963"/>
    <lineage>
        <taxon>Bacteria</taxon>
        <taxon>Pseudomonadati</taxon>
        <taxon>Pseudomonadota</taxon>
        <taxon>Alphaproteobacteria</taxon>
        <taxon>Hyphomicrobiales</taxon>
        <taxon>Rhizobiaceae</taxon>
        <taxon>Sinorhizobium/Ensifer group</taxon>
        <taxon>Sinorhizobium</taxon>
    </lineage>
</organism>
<dbReference type="PROSITE" id="PS00041">
    <property type="entry name" value="HTH_ARAC_FAMILY_1"/>
    <property type="match status" value="1"/>
</dbReference>
<comment type="caution">
    <text evidence="5">The sequence shown here is derived from an EMBL/GenBank/DDBJ whole genome shotgun (WGS) entry which is preliminary data.</text>
</comment>
<dbReference type="AlphaFoldDB" id="A0A4R2AQW9"/>
<dbReference type="RefSeq" id="WP_132082083.1">
    <property type="nucleotide sequence ID" value="NZ_SLVU01000047.1"/>
</dbReference>
<gene>
    <name evidence="5" type="ORF">EV184_1472</name>
</gene>
<dbReference type="Pfam" id="PF12833">
    <property type="entry name" value="HTH_18"/>
    <property type="match status" value="1"/>
</dbReference>
<keyword evidence="3" id="KW-0804">Transcription</keyword>
<evidence type="ECO:0000256" key="2">
    <source>
        <dbReference type="ARBA" id="ARBA00023125"/>
    </source>
</evidence>
<dbReference type="GO" id="GO:0043565">
    <property type="term" value="F:sequence-specific DNA binding"/>
    <property type="evidence" value="ECO:0007669"/>
    <property type="project" value="InterPro"/>
</dbReference>
<dbReference type="InterPro" id="IPR050204">
    <property type="entry name" value="AraC_XylS_family_regulators"/>
</dbReference>
<evidence type="ECO:0000256" key="3">
    <source>
        <dbReference type="ARBA" id="ARBA00023163"/>
    </source>
</evidence>
<dbReference type="InterPro" id="IPR018062">
    <property type="entry name" value="HTH_AraC-typ_CS"/>
</dbReference>
<dbReference type="PROSITE" id="PS01124">
    <property type="entry name" value="HTH_ARAC_FAMILY_2"/>
    <property type="match status" value="1"/>
</dbReference>
<dbReference type="SMART" id="SM00342">
    <property type="entry name" value="HTH_ARAC"/>
    <property type="match status" value="1"/>
</dbReference>
<dbReference type="PANTHER" id="PTHR46796:SF14">
    <property type="entry name" value="TRANSCRIPTIONAL REGULATORY PROTEIN"/>
    <property type="match status" value="1"/>
</dbReference>
<evidence type="ECO:0000259" key="4">
    <source>
        <dbReference type="PROSITE" id="PS01124"/>
    </source>
</evidence>
<feature type="domain" description="HTH araC/xylS-type" evidence="4">
    <location>
        <begin position="212"/>
        <end position="310"/>
    </location>
</feature>
<sequence>MTFPTRATTAENARGKASIGLAGDPVDSIGRILDRPPALVGEALRSETRLTTRWSHGALHDSLPGLSSHVVMTYYGADQEISWRCGGRRHASRTRPGTITLIPEGHDGRWDIAGPIEVSHVYFPQERLQASADLLAGGKRVELIGRVGFEDPSAARILELLSREARLDDPSSRLFVEQAIDLLCLQLVRGHSSFSALTVEEPRGGLADWQVKRVTAYMREHLEEEIGLDELAATVNLSRFHFCTAFRRATGQTPHQWLVNLRIAQARQLLAMPELPVTEIALSVGYQTPSAFAAAFRKVTATTPTEYRRALLGDGVGELSSFKQGRHP</sequence>
<dbReference type="EMBL" id="SLVU01000047">
    <property type="protein sequence ID" value="TCN15062.1"/>
    <property type="molecule type" value="Genomic_DNA"/>
</dbReference>
<name>A0A4R2AQW9_9HYPH</name>
<protein>
    <submittedName>
        <fullName evidence="5">AraC family transcriptional regulator</fullName>
    </submittedName>
</protein>
<dbReference type="PRINTS" id="PR00032">
    <property type="entry name" value="HTHARAC"/>
</dbReference>
<dbReference type="Proteomes" id="UP000295043">
    <property type="component" value="Unassembled WGS sequence"/>
</dbReference>
<accession>A0A4R2AQW9</accession>
<reference evidence="5 6" key="1">
    <citation type="submission" date="2019-03" db="EMBL/GenBank/DDBJ databases">
        <title>Genomic Encyclopedia of Type Strains, Phase IV (KMG-V): Genome sequencing to study the core and pangenomes of soil and plant-associated prokaryotes.</title>
        <authorList>
            <person name="Whitman W."/>
        </authorList>
    </citation>
    <scope>NUCLEOTIDE SEQUENCE [LARGE SCALE GENOMIC DNA]</scope>
    <source>
        <strain evidence="5 6">23C40</strain>
    </source>
</reference>
<keyword evidence="1" id="KW-0805">Transcription regulation</keyword>
<evidence type="ECO:0000313" key="6">
    <source>
        <dbReference type="Proteomes" id="UP000295043"/>
    </source>
</evidence>
<dbReference type="InterPro" id="IPR018060">
    <property type="entry name" value="HTH_AraC"/>
</dbReference>
<dbReference type="GO" id="GO:0003700">
    <property type="term" value="F:DNA-binding transcription factor activity"/>
    <property type="evidence" value="ECO:0007669"/>
    <property type="project" value="InterPro"/>
</dbReference>
<dbReference type="SUPFAM" id="SSF46689">
    <property type="entry name" value="Homeodomain-like"/>
    <property type="match status" value="2"/>
</dbReference>
<evidence type="ECO:0000313" key="5">
    <source>
        <dbReference type="EMBL" id="TCN15062.1"/>
    </source>
</evidence>
<dbReference type="Gene3D" id="1.10.10.60">
    <property type="entry name" value="Homeodomain-like"/>
    <property type="match status" value="2"/>
</dbReference>
<dbReference type="PANTHER" id="PTHR46796">
    <property type="entry name" value="HTH-TYPE TRANSCRIPTIONAL ACTIVATOR RHAS-RELATED"/>
    <property type="match status" value="1"/>
</dbReference>
<dbReference type="InterPro" id="IPR020449">
    <property type="entry name" value="Tscrpt_reg_AraC-type_HTH"/>
</dbReference>
<dbReference type="InterPro" id="IPR009057">
    <property type="entry name" value="Homeodomain-like_sf"/>
</dbReference>
<evidence type="ECO:0000256" key="1">
    <source>
        <dbReference type="ARBA" id="ARBA00023015"/>
    </source>
</evidence>
<keyword evidence="2" id="KW-0238">DNA-binding</keyword>
<proteinExistence type="predicted"/>